<evidence type="ECO:0000256" key="10">
    <source>
        <dbReference type="ARBA" id="ARBA00023002"/>
    </source>
</evidence>
<dbReference type="KEGG" id="aui:APT62_05145"/>
<evidence type="ECO:0000313" key="14">
    <source>
        <dbReference type="EMBL" id="QOQ79946.1"/>
    </source>
</evidence>
<evidence type="ECO:0000313" key="16">
    <source>
        <dbReference type="Proteomes" id="UP000067698"/>
    </source>
</evidence>
<feature type="binding site" evidence="11">
    <location>
        <position position="127"/>
    </location>
    <ligand>
        <name>FMN</name>
        <dbReference type="ChEBI" id="CHEBI:58210"/>
    </ligand>
</feature>
<evidence type="ECO:0000256" key="4">
    <source>
        <dbReference type="ARBA" id="ARBA00008008"/>
    </source>
</evidence>
<feature type="binding site" evidence="11">
    <location>
        <position position="45"/>
    </location>
    <ligand>
        <name>substrate</name>
    </ligand>
</feature>
<comment type="function">
    <text evidence="11">Catalyzes the conversion of dihydroorotate to orotate.</text>
</comment>
<feature type="binding site" evidence="11">
    <location>
        <position position="127"/>
    </location>
    <ligand>
        <name>substrate</name>
    </ligand>
</feature>
<feature type="domain" description="Dihydroorotate dehydrogenase catalytic" evidence="12">
    <location>
        <begin position="4"/>
        <end position="286"/>
    </location>
</feature>
<keyword evidence="7 11" id="KW-0285">Flavoprotein</keyword>
<dbReference type="SUPFAM" id="SSF51395">
    <property type="entry name" value="FMN-linked oxidoreductases"/>
    <property type="match status" value="1"/>
</dbReference>
<dbReference type="InterPro" id="IPR013785">
    <property type="entry name" value="Aldolase_TIM"/>
</dbReference>
<keyword evidence="9 11" id="KW-0665">Pyrimidine biosynthesis</keyword>
<feature type="binding site" evidence="11">
    <location>
        <begin position="192"/>
        <end position="193"/>
    </location>
    <ligand>
        <name>substrate</name>
    </ligand>
</feature>
<evidence type="ECO:0000259" key="12">
    <source>
        <dbReference type="Pfam" id="PF01180"/>
    </source>
</evidence>
<evidence type="ECO:0000256" key="7">
    <source>
        <dbReference type="ARBA" id="ARBA00022630"/>
    </source>
</evidence>
<dbReference type="UniPathway" id="UPA00070"/>
<dbReference type="FunFam" id="3.20.20.70:FF:000027">
    <property type="entry name" value="Dihydropyrimidine dehydrogenase [NADP(+)]"/>
    <property type="match status" value="1"/>
</dbReference>
<dbReference type="Proteomes" id="UP000595091">
    <property type="component" value="Chromosome"/>
</dbReference>
<dbReference type="Proteomes" id="UP001164714">
    <property type="component" value="Chromosome"/>
</dbReference>
<dbReference type="EMBL" id="CP014162">
    <property type="protein sequence ID" value="AMB98311.1"/>
    <property type="molecule type" value="Genomic_DNA"/>
</dbReference>
<evidence type="ECO:0000256" key="2">
    <source>
        <dbReference type="ARBA" id="ARBA00004496"/>
    </source>
</evidence>
<evidence type="ECO:0000313" key="13">
    <source>
        <dbReference type="EMBL" id="AMB98311.1"/>
    </source>
</evidence>
<dbReference type="GO" id="GO:0044205">
    <property type="term" value="P:'de novo' UMP biosynthetic process"/>
    <property type="evidence" value="ECO:0007669"/>
    <property type="project" value="UniProtKB-UniRule"/>
</dbReference>
<dbReference type="PROSITE" id="PS00911">
    <property type="entry name" value="DHODEHASE_1"/>
    <property type="match status" value="1"/>
</dbReference>
<feature type="binding site" evidence="11">
    <location>
        <position position="217"/>
    </location>
    <ligand>
        <name>FMN</name>
        <dbReference type="ChEBI" id="CHEBI:58210"/>
    </ligand>
</feature>
<dbReference type="AlphaFoldDB" id="A0A0U4WZV2"/>
<dbReference type="InterPro" id="IPR024920">
    <property type="entry name" value="Dihydroorotate_DH_1"/>
</dbReference>
<dbReference type="InterPro" id="IPR033888">
    <property type="entry name" value="DHOD_1B"/>
</dbReference>
<comment type="subcellular location">
    <subcellularLocation>
        <location evidence="2 11">Cytoplasm</location>
    </subcellularLocation>
</comment>
<keyword evidence="6 11" id="KW-0963">Cytoplasm</keyword>
<organism evidence="14 17">
    <name type="scientific">Aerococcus urinaeequi</name>
    <dbReference type="NCBI Taxonomy" id="51665"/>
    <lineage>
        <taxon>Bacteria</taxon>
        <taxon>Bacillati</taxon>
        <taxon>Bacillota</taxon>
        <taxon>Bacilli</taxon>
        <taxon>Lactobacillales</taxon>
        <taxon>Aerococcaceae</taxon>
        <taxon>Aerococcus</taxon>
    </lineage>
</organism>
<dbReference type="RefSeq" id="WP_026466007.1">
    <property type="nucleotide sequence ID" value="NZ_CP013988.1"/>
</dbReference>
<accession>A0A0U4WZV2</accession>
<dbReference type="PROSITE" id="PS00912">
    <property type="entry name" value="DHODEHASE_2"/>
    <property type="match status" value="1"/>
</dbReference>
<dbReference type="EMBL" id="CP114063">
    <property type="protein sequence ID" value="WAT25379.1"/>
    <property type="molecule type" value="Genomic_DNA"/>
</dbReference>
<dbReference type="InterPro" id="IPR005720">
    <property type="entry name" value="Dihydroorotate_DH_cat"/>
</dbReference>
<dbReference type="EC" id="1.3.-.-" evidence="11"/>
<comment type="catalytic activity">
    <reaction evidence="1">
        <text>(S)-dihydroorotate + fumarate = orotate + succinate</text>
        <dbReference type="Rhea" id="RHEA:30059"/>
        <dbReference type="ChEBI" id="CHEBI:29806"/>
        <dbReference type="ChEBI" id="CHEBI:30031"/>
        <dbReference type="ChEBI" id="CHEBI:30839"/>
        <dbReference type="ChEBI" id="CHEBI:30864"/>
        <dbReference type="EC" id="1.3.98.1"/>
    </reaction>
</comment>
<dbReference type="InterPro" id="IPR001295">
    <property type="entry name" value="Dihydroorotate_DH_CS"/>
</dbReference>
<feature type="binding site" evidence="11">
    <location>
        <begin position="69"/>
        <end position="73"/>
    </location>
    <ligand>
        <name>substrate</name>
    </ligand>
</feature>
<sequence length="307" mass="32660">MSRLSVKLPGLELKNPVMPASGCFGYGEGFADKYDLSILGALVDKSTTVEVRKGNPDPRYYHSGERILNSVGLKNPGVEGVLAEKLPYLAQFDVPIIQSVAGSTVEDYVEATKALSKAQNVKAIELNISCPNVKLGGLQFGTDPEVAADLTRQVKAVTSLPVYVKLTPNVTDITVIAKAVEAAGADAIVMINTITGQTFDLQTRQPVLGGITGGLSGSSLKYVALRMVRQVAQVVDIPIIGVGGIESIDDVLEMIIAGATAVQIGSANYANPMVCKEIIEGLPARMDELNIESIEKLVQEMKMMIKQ</sequence>
<proteinExistence type="inferred from homology"/>
<dbReference type="InterPro" id="IPR049622">
    <property type="entry name" value="Dihydroorotate_DH_I"/>
</dbReference>
<dbReference type="GO" id="GO:0005737">
    <property type="term" value="C:cytoplasm"/>
    <property type="evidence" value="ECO:0007669"/>
    <property type="project" value="UniProtKB-SubCell"/>
</dbReference>
<evidence type="ECO:0000256" key="5">
    <source>
        <dbReference type="ARBA" id="ARBA00011738"/>
    </source>
</evidence>
<feature type="binding site" evidence="11">
    <location>
        <begin position="45"/>
        <end position="46"/>
    </location>
    <ligand>
        <name>FMN</name>
        <dbReference type="ChEBI" id="CHEBI:58210"/>
    </ligand>
</feature>
<reference evidence="14 17" key="3">
    <citation type="submission" date="2020-10" db="EMBL/GenBank/DDBJ databases">
        <title>Plasmid carrying two tetracycline resistance determinant.</title>
        <authorList>
            <person name="Yang Q."/>
        </authorList>
    </citation>
    <scope>NUCLEOTIDE SEQUENCE [LARGE SCALE GENOMIC DNA]</scope>
    <source>
        <strain evidence="14 17">T43</strain>
    </source>
</reference>
<evidence type="ECO:0000256" key="6">
    <source>
        <dbReference type="ARBA" id="ARBA00022490"/>
    </source>
</evidence>
<feature type="binding site" evidence="11">
    <location>
        <position position="165"/>
    </location>
    <ligand>
        <name>FMN</name>
        <dbReference type="ChEBI" id="CHEBI:58210"/>
    </ligand>
</feature>
<name>A0A0U4WZV2_9LACT</name>
<feature type="binding site" evidence="11">
    <location>
        <begin position="243"/>
        <end position="244"/>
    </location>
    <ligand>
        <name>FMN</name>
        <dbReference type="ChEBI" id="CHEBI:58210"/>
    </ligand>
</feature>
<comment type="catalytic activity">
    <reaction evidence="11">
        <text>(S)-dihydroorotate + A = orotate + AH2</text>
        <dbReference type="Rhea" id="RHEA:18073"/>
        <dbReference type="ChEBI" id="CHEBI:13193"/>
        <dbReference type="ChEBI" id="CHEBI:17499"/>
        <dbReference type="ChEBI" id="CHEBI:30839"/>
        <dbReference type="ChEBI" id="CHEBI:30864"/>
    </reaction>
</comment>
<feature type="active site" description="Nucleophile" evidence="11">
    <location>
        <position position="130"/>
    </location>
</feature>
<dbReference type="EMBL" id="CP063065">
    <property type="protein sequence ID" value="QOQ79946.1"/>
    <property type="molecule type" value="Genomic_DNA"/>
</dbReference>
<reference evidence="15" key="4">
    <citation type="submission" date="2022-12" db="EMBL/GenBank/DDBJ databases">
        <title>Whole genome sequence analysis of a duck derived balloon bacteium Aerococcus urinaeequi henan2020.</title>
        <authorList>
            <person name="Zhang H."/>
            <person name="Qiao H.X."/>
            <person name="Bian C.Z."/>
            <person name="Shu J.C."/>
        </authorList>
    </citation>
    <scope>NUCLEOTIDE SEQUENCE</scope>
    <source>
        <strain evidence="15">2020-HN-1</strain>
    </source>
</reference>
<dbReference type="PANTHER" id="PTHR48109">
    <property type="entry name" value="DIHYDROOROTATE DEHYDROGENASE (QUINONE), MITOCHONDRIAL-RELATED"/>
    <property type="match status" value="1"/>
</dbReference>
<comment type="subunit">
    <text evidence="5">Homodimer.</text>
</comment>
<keyword evidence="10 11" id="KW-0560">Oxidoreductase</keyword>
<dbReference type="GO" id="GO:0006207">
    <property type="term" value="P:'de novo' pyrimidine nucleobase biosynthetic process"/>
    <property type="evidence" value="ECO:0007669"/>
    <property type="project" value="InterPro"/>
</dbReference>
<dbReference type="CDD" id="cd04740">
    <property type="entry name" value="DHOD_1B_like"/>
    <property type="match status" value="1"/>
</dbReference>
<dbReference type="Pfam" id="PF01180">
    <property type="entry name" value="DHO_dh"/>
    <property type="match status" value="1"/>
</dbReference>
<dbReference type="Gene3D" id="3.20.20.70">
    <property type="entry name" value="Aldolase class I"/>
    <property type="match status" value="1"/>
</dbReference>
<dbReference type="NCBIfam" id="TIGR01037">
    <property type="entry name" value="pyrD_sub1_fam"/>
    <property type="match status" value="1"/>
</dbReference>
<evidence type="ECO:0000256" key="1">
    <source>
        <dbReference type="ARBA" id="ARBA00001694"/>
    </source>
</evidence>
<reference evidence="16" key="2">
    <citation type="submission" date="2016-01" db="EMBL/GenBank/DDBJ databases">
        <title>Six Aerococcus type strain genome sequencing and assembly using PacBio and Illumina Hiseq.</title>
        <authorList>
            <person name="Carkaci D."/>
            <person name="Dargis R."/>
            <person name="Nielsen X.C."/>
            <person name="Skovgaard O."/>
            <person name="Fuursted K."/>
            <person name="Christensen J.J."/>
        </authorList>
    </citation>
    <scope>NUCLEOTIDE SEQUENCE [LARGE SCALE GENOMIC DNA]</scope>
    <source>
        <strain evidence="16">CCUG28094</strain>
    </source>
</reference>
<dbReference type="Proteomes" id="UP000067698">
    <property type="component" value="Chromosome"/>
</dbReference>
<feature type="binding site" evidence="11">
    <location>
        <position position="191"/>
    </location>
    <ligand>
        <name>FMN</name>
        <dbReference type="ChEBI" id="CHEBI:58210"/>
    </ligand>
</feature>
<reference evidence="13 16" key="1">
    <citation type="journal article" date="2016" name="Genome Announc.">
        <title>Complete Genome Sequences of Aerococcus christensenii CCUG 28831T, Aerococcus sanguinicola CCUG 43001T, Aerococcus urinae CCUG 36881T, Aerococcus urinaeequi CCUG 28094T, Aerococcus urinaehominis CCUG 42038 BT, and Aerococcus viridans CCUG 4311T.</title>
        <authorList>
            <person name="Carkaci D."/>
            <person name="Dargis R."/>
            <person name="Nielsen X.C."/>
            <person name="Skovgaard O."/>
            <person name="Fuursted K."/>
            <person name="Christensen J.J."/>
        </authorList>
    </citation>
    <scope>NUCLEOTIDE SEQUENCE [LARGE SCALE GENOMIC DNA]</scope>
    <source>
        <strain evidence="13 16">CCUG28094</strain>
    </source>
</reference>
<dbReference type="InterPro" id="IPR050074">
    <property type="entry name" value="DHO_dehydrogenase"/>
</dbReference>
<evidence type="ECO:0000313" key="17">
    <source>
        <dbReference type="Proteomes" id="UP000595091"/>
    </source>
</evidence>
<evidence type="ECO:0000256" key="11">
    <source>
        <dbReference type="HAMAP-Rule" id="MF_00224"/>
    </source>
</evidence>
<keyword evidence="8 11" id="KW-0288">FMN</keyword>
<comment type="cofactor">
    <cofactor evidence="11">
        <name>FMN</name>
        <dbReference type="ChEBI" id="CHEBI:58210"/>
    </cofactor>
    <text evidence="11">Binds 1 FMN per subunit.</text>
</comment>
<dbReference type="GO" id="GO:1990663">
    <property type="term" value="F:dihydroorotate dehydrogenase (fumarate) activity"/>
    <property type="evidence" value="ECO:0007669"/>
    <property type="project" value="UniProtKB-EC"/>
</dbReference>
<evidence type="ECO:0000256" key="8">
    <source>
        <dbReference type="ARBA" id="ARBA00022643"/>
    </source>
</evidence>
<comment type="caution">
    <text evidence="11">Lacks conserved residue(s) required for the propagation of feature annotation.</text>
</comment>
<dbReference type="PIRSF" id="PIRSF000164">
    <property type="entry name" value="DHO_oxidase"/>
    <property type="match status" value="1"/>
</dbReference>
<dbReference type="OrthoDB" id="9794954at2"/>
<dbReference type="NCBIfam" id="NF005574">
    <property type="entry name" value="PRK07259.1"/>
    <property type="match status" value="1"/>
</dbReference>
<dbReference type="InterPro" id="IPR012135">
    <property type="entry name" value="Dihydroorotate_DH_1_2"/>
</dbReference>
<feature type="binding site" evidence="11">
    <location>
        <position position="21"/>
    </location>
    <ligand>
        <name>FMN</name>
        <dbReference type="ChEBI" id="CHEBI:58210"/>
    </ligand>
</feature>
<gene>
    <name evidence="11" type="primary">pyrD</name>
    <name evidence="13" type="ORF">AWM74_08845</name>
    <name evidence="14" type="ORF">IMX20_04550</name>
    <name evidence="15" type="ORF">OZ415_04775</name>
</gene>
<evidence type="ECO:0000256" key="9">
    <source>
        <dbReference type="ARBA" id="ARBA00022975"/>
    </source>
</evidence>
<dbReference type="HAMAP" id="MF_00224">
    <property type="entry name" value="DHO_dh_type1"/>
    <property type="match status" value="1"/>
</dbReference>
<comment type="pathway">
    <text evidence="3 11">Pyrimidine metabolism; UMP biosynthesis via de novo pathway.</text>
</comment>
<evidence type="ECO:0000256" key="3">
    <source>
        <dbReference type="ARBA" id="ARBA00004725"/>
    </source>
</evidence>
<comment type="similarity">
    <text evidence="4 11">Belongs to the dihydroorotate dehydrogenase family. Type 1 subfamily.</text>
</comment>
<dbReference type="PANTHER" id="PTHR48109:SF1">
    <property type="entry name" value="DIHYDROOROTATE DEHYDROGENASE (FUMARATE)"/>
    <property type="match status" value="1"/>
</dbReference>
<dbReference type="GeneID" id="92867668"/>
<protein>
    <recommendedName>
        <fullName evidence="11">Dihydroorotate dehydrogenase</fullName>
        <shortName evidence="11">DHOD</shortName>
        <shortName evidence="11">DHODase</shortName>
        <shortName evidence="11">DHOdehase</shortName>
        <ecNumber evidence="11">1.3.-.-</ecNumber>
    </recommendedName>
</protein>
<evidence type="ECO:0000313" key="15">
    <source>
        <dbReference type="EMBL" id="WAT25379.1"/>
    </source>
</evidence>
<feature type="binding site" evidence="11">
    <location>
        <begin position="265"/>
        <end position="266"/>
    </location>
    <ligand>
        <name>FMN</name>
        <dbReference type="ChEBI" id="CHEBI:58210"/>
    </ligand>
</feature>